<evidence type="ECO:0000259" key="8">
    <source>
        <dbReference type="Pfam" id="PF06155"/>
    </source>
</evidence>
<comment type="caution">
    <text evidence="9">The sequence shown here is derived from an EMBL/GenBank/DDBJ whole genome shotgun (WGS) entry which is preliminary data.</text>
</comment>
<evidence type="ECO:0000256" key="6">
    <source>
        <dbReference type="ARBA" id="ARBA00023004"/>
    </source>
</evidence>
<organism evidence="9 10">
    <name type="scientific">Mycena maculata</name>
    <dbReference type="NCBI Taxonomy" id="230809"/>
    <lineage>
        <taxon>Eukaryota</taxon>
        <taxon>Fungi</taxon>
        <taxon>Dikarya</taxon>
        <taxon>Basidiomycota</taxon>
        <taxon>Agaricomycotina</taxon>
        <taxon>Agaricomycetes</taxon>
        <taxon>Agaricomycetidae</taxon>
        <taxon>Agaricales</taxon>
        <taxon>Marasmiineae</taxon>
        <taxon>Mycenaceae</taxon>
        <taxon>Mycena</taxon>
    </lineage>
</organism>
<dbReference type="CDD" id="cd00250">
    <property type="entry name" value="CAS_like"/>
    <property type="match status" value="1"/>
</dbReference>
<evidence type="ECO:0000259" key="7">
    <source>
        <dbReference type="Pfam" id="PF02668"/>
    </source>
</evidence>
<gene>
    <name evidence="9" type="ORF">DFH07DRAFT_902679</name>
</gene>
<dbReference type="InterPro" id="IPR003819">
    <property type="entry name" value="TauD/TfdA-like"/>
</dbReference>
<dbReference type="Pfam" id="PF02668">
    <property type="entry name" value="TauD"/>
    <property type="match status" value="1"/>
</dbReference>
<dbReference type="GO" id="GO:0046872">
    <property type="term" value="F:metal ion binding"/>
    <property type="evidence" value="ECO:0007669"/>
    <property type="project" value="UniProtKB-KW"/>
</dbReference>
<evidence type="ECO:0000256" key="5">
    <source>
        <dbReference type="ARBA" id="ARBA00023002"/>
    </source>
</evidence>
<dbReference type="PANTHER" id="PTHR10696:SF25">
    <property type="entry name" value="OXIDOREDUCTASE AIM17-RELATED"/>
    <property type="match status" value="1"/>
</dbReference>
<keyword evidence="5" id="KW-0560">Oxidoreductase</keyword>
<evidence type="ECO:0000313" key="9">
    <source>
        <dbReference type="EMBL" id="KAJ7766328.1"/>
    </source>
</evidence>
<reference evidence="9" key="1">
    <citation type="submission" date="2023-03" db="EMBL/GenBank/DDBJ databases">
        <title>Massive genome expansion in bonnet fungi (Mycena s.s.) driven by repeated elements and novel gene families across ecological guilds.</title>
        <authorList>
            <consortium name="Lawrence Berkeley National Laboratory"/>
            <person name="Harder C.B."/>
            <person name="Miyauchi S."/>
            <person name="Viragh M."/>
            <person name="Kuo A."/>
            <person name="Thoen E."/>
            <person name="Andreopoulos B."/>
            <person name="Lu D."/>
            <person name="Skrede I."/>
            <person name="Drula E."/>
            <person name="Henrissat B."/>
            <person name="Morin E."/>
            <person name="Kohler A."/>
            <person name="Barry K."/>
            <person name="LaButti K."/>
            <person name="Morin E."/>
            <person name="Salamov A."/>
            <person name="Lipzen A."/>
            <person name="Mereny Z."/>
            <person name="Hegedus B."/>
            <person name="Baldrian P."/>
            <person name="Stursova M."/>
            <person name="Weitz H."/>
            <person name="Taylor A."/>
            <person name="Grigoriev I.V."/>
            <person name="Nagy L.G."/>
            <person name="Martin F."/>
            <person name="Kauserud H."/>
        </authorList>
    </citation>
    <scope>NUCLEOTIDE SEQUENCE</scope>
    <source>
        <strain evidence="9">CBHHK188m</strain>
    </source>
</reference>
<dbReference type="InterPro" id="IPR010376">
    <property type="entry name" value="GBBH-like_N"/>
</dbReference>
<dbReference type="InterPro" id="IPR050411">
    <property type="entry name" value="AlphaKG_dependent_hydroxylases"/>
</dbReference>
<keyword evidence="3" id="KW-0479">Metal-binding</keyword>
<accession>A0AAD7NLL9</accession>
<feature type="domain" description="TauD/TfdA-like" evidence="7">
    <location>
        <begin position="153"/>
        <end position="389"/>
    </location>
</feature>
<evidence type="ECO:0008006" key="11">
    <source>
        <dbReference type="Google" id="ProtNLM"/>
    </source>
</evidence>
<evidence type="ECO:0000256" key="4">
    <source>
        <dbReference type="ARBA" id="ARBA00022964"/>
    </source>
</evidence>
<dbReference type="GO" id="GO:0016706">
    <property type="term" value="F:2-oxoglutarate-dependent dioxygenase activity"/>
    <property type="evidence" value="ECO:0007669"/>
    <property type="project" value="UniProtKB-ARBA"/>
</dbReference>
<dbReference type="Proteomes" id="UP001215280">
    <property type="component" value="Unassembled WGS sequence"/>
</dbReference>
<dbReference type="SUPFAM" id="SSF51197">
    <property type="entry name" value="Clavaminate synthase-like"/>
    <property type="match status" value="1"/>
</dbReference>
<proteinExistence type="inferred from homology"/>
<dbReference type="Pfam" id="PF06155">
    <property type="entry name" value="GBBH-like_N"/>
    <property type="match status" value="1"/>
</dbReference>
<dbReference type="GO" id="GO:0005739">
    <property type="term" value="C:mitochondrion"/>
    <property type="evidence" value="ECO:0007669"/>
    <property type="project" value="TreeGrafter"/>
</dbReference>
<keyword evidence="10" id="KW-1185">Reference proteome</keyword>
<feature type="domain" description="Gamma-butyrobetaine hydroxylase-like N-terminal" evidence="8">
    <location>
        <begin position="30"/>
        <end position="105"/>
    </location>
</feature>
<protein>
    <recommendedName>
        <fullName evidence="11">Clavaminate synthase-like protein</fullName>
    </recommendedName>
</protein>
<evidence type="ECO:0000256" key="1">
    <source>
        <dbReference type="ARBA" id="ARBA00001954"/>
    </source>
</evidence>
<name>A0AAD7NLL9_9AGAR</name>
<dbReference type="GO" id="GO:0045329">
    <property type="term" value="P:carnitine biosynthetic process"/>
    <property type="evidence" value="ECO:0007669"/>
    <property type="project" value="TreeGrafter"/>
</dbReference>
<comment type="similarity">
    <text evidence="2">Belongs to the gamma-BBH/TMLD family.</text>
</comment>
<keyword evidence="4" id="KW-0223">Dioxygenase</keyword>
<dbReference type="Gene3D" id="3.60.130.10">
    <property type="entry name" value="Clavaminate synthase-like"/>
    <property type="match status" value="1"/>
</dbReference>
<evidence type="ECO:0000256" key="2">
    <source>
        <dbReference type="ARBA" id="ARBA00008654"/>
    </source>
</evidence>
<evidence type="ECO:0000313" key="10">
    <source>
        <dbReference type="Proteomes" id="UP001215280"/>
    </source>
</evidence>
<dbReference type="PANTHER" id="PTHR10696">
    <property type="entry name" value="GAMMA-BUTYROBETAINE HYDROXYLASE-RELATED"/>
    <property type="match status" value="1"/>
</dbReference>
<dbReference type="InterPro" id="IPR042098">
    <property type="entry name" value="TauD-like_sf"/>
</dbReference>
<dbReference type="InterPro" id="IPR038492">
    <property type="entry name" value="GBBH-like_N_sf"/>
</dbReference>
<evidence type="ECO:0000256" key="3">
    <source>
        <dbReference type="ARBA" id="ARBA00022723"/>
    </source>
</evidence>
<dbReference type="AlphaFoldDB" id="A0AAD7NLL9"/>
<comment type="cofactor">
    <cofactor evidence="1">
        <name>Fe(2+)</name>
        <dbReference type="ChEBI" id="CHEBI:29033"/>
    </cofactor>
</comment>
<keyword evidence="6" id="KW-0408">Iron</keyword>
<dbReference type="EMBL" id="JARJLG010000033">
    <property type="protein sequence ID" value="KAJ7766328.1"/>
    <property type="molecule type" value="Genomic_DNA"/>
</dbReference>
<sequence>MSLLRSIRRVGLASRTDVARYWSRAHPSRGEGLAIDMAGRDRAFFPFVWLRDSCLSPSCIHPSTSQKLHRSSDIPVDIRPAEGGVSLTDDGLRIRWADGHDSFFPPEFLWRHASLENLAEFHKDVEKRPWDGAKISSNPNLFVSYASLQQPSGLLAAIDQLCADGLLFVTGVPHTDTAEATCELRKLASTFSQIRETFYGQVWDVVNMPDSINIAYTNLDLGLHMDLLHFKHPPQYQILHCLRNRVHGGTSRFVDALHAATWLGARDAPAFALLADTPVPFHYINNGHHLHCAHPTLERGPGGAIAHINYSPPFQAPLRLDTPRAFYDALAAFARALDDPARTYEYTLAEGDAVIFDNRRVLHARTAFHDKEGAEEKTGEPNRWLKGCYFEADGLLDRGRMLRKRPPFIPSSLRLL</sequence>
<dbReference type="Gene3D" id="3.30.2020.30">
    <property type="match status" value="1"/>
</dbReference>